<name>A0ABP0J359_9DINO</name>
<evidence type="ECO:0000313" key="1">
    <source>
        <dbReference type="EMBL" id="CAK9008785.1"/>
    </source>
</evidence>
<comment type="caution">
    <text evidence="1">The sequence shown here is derived from an EMBL/GenBank/DDBJ whole genome shotgun (WGS) entry which is preliminary data.</text>
</comment>
<evidence type="ECO:0000313" key="2">
    <source>
        <dbReference type="Proteomes" id="UP001642464"/>
    </source>
</evidence>
<feature type="non-terminal residue" evidence="1">
    <location>
        <position position="1"/>
    </location>
</feature>
<keyword evidence="2" id="KW-1185">Reference proteome</keyword>
<sequence length="445" mass="49152">VLLAATHCDTHSHVMDLSDLGTDQTLKASAQDLISEDNWTSLDAPLLSDASGGGEIDAAFKHVGNFFMLRLRTAVQSPLADNTALGLFPRPETLLDNELLRSLGIDFDCWKGTTEDILSPGDIIATVIFGNGMIPSMSKAGEQVALMTGSRPPVNFEVEFRERIVQWRDFPSPGLLTLVEIPFDEESQTFVSQSGGHFATVTVVEPHPQNSDQMIVTVGLFVTGHAFPAWASAHLAQMAQSIAQMIHVSAASFQNIELLAEADADFYSVLSLRTCPQGRPLLPGALPEHVLNPNEDPWCVVLDLPEEVEYKLSFWFRPFGEFNFPNYLFLFLAAIGCAEVQVFNSMDGRLLVPYQAVVRRAQWMSVAKRFDAAWKVHKMAYRKLNGTKHAPTISEAKTPRFAEVSDDIRDNPPSIPLKSLITVHNTFIEVDDVPEAPVISRTKSF</sequence>
<dbReference type="EMBL" id="CAXAMM010005836">
    <property type="protein sequence ID" value="CAK9008785.1"/>
    <property type="molecule type" value="Genomic_DNA"/>
</dbReference>
<organism evidence="1 2">
    <name type="scientific">Durusdinium trenchii</name>
    <dbReference type="NCBI Taxonomy" id="1381693"/>
    <lineage>
        <taxon>Eukaryota</taxon>
        <taxon>Sar</taxon>
        <taxon>Alveolata</taxon>
        <taxon>Dinophyceae</taxon>
        <taxon>Suessiales</taxon>
        <taxon>Symbiodiniaceae</taxon>
        <taxon>Durusdinium</taxon>
    </lineage>
</organism>
<dbReference type="Proteomes" id="UP001642464">
    <property type="component" value="Unassembled WGS sequence"/>
</dbReference>
<protein>
    <submittedName>
        <fullName evidence="1">Chloroplastic</fullName>
    </submittedName>
</protein>
<accession>A0ABP0J359</accession>
<proteinExistence type="predicted"/>
<reference evidence="1 2" key="1">
    <citation type="submission" date="2024-02" db="EMBL/GenBank/DDBJ databases">
        <authorList>
            <person name="Chen Y."/>
            <person name="Shah S."/>
            <person name="Dougan E. K."/>
            <person name="Thang M."/>
            <person name="Chan C."/>
        </authorList>
    </citation>
    <scope>NUCLEOTIDE SEQUENCE [LARGE SCALE GENOMIC DNA]</scope>
</reference>
<gene>
    <name evidence="1" type="ORF">SCF082_LOCUS10015</name>
</gene>